<dbReference type="Pfam" id="PF13346">
    <property type="entry name" value="ABC2_membrane_5"/>
    <property type="match status" value="1"/>
</dbReference>
<name>A0ABS6JQE0_9BACI</name>
<dbReference type="RefSeq" id="WP_176371343.1">
    <property type="nucleotide sequence ID" value="NZ_JAHQCR010000021.1"/>
</dbReference>
<proteinExistence type="predicted"/>
<keyword evidence="1" id="KW-0472">Membrane</keyword>
<keyword evidence="1" id="KW-1133">Transmembrane helix</keyword>
<comment type="caution">
    <text evidence="2">The sequence shown here is derived from an EMBL/GenBank/DDBJ whole genome shotgun (WGS) entry which is preliminary data.</text>
</comment>
<protein>
    <submittedName>
        <fullName evidence="2">ABC-2 transporter permease</fullName>
    </submittedName>
</protein>
<dbReference type="EMBL" id="JAHQCR010000021">
    <property type="protein sequence ID" value="MBU9720655.1"/>
    <property type="molecule type" value="Genomic_DNA"/>
</dbReference>
<sequence>MKLKALIKRDLLSTKNVWLFVMLVKLAVWGFIFYLVLFQSLDIGQLIFIPLLSSAFLGYGLVSHVNRVEDLNRVNERMLQAPIKGDTLILSRYFSSFLLVFILLVINFFLGVVVHLFSGVGGNNFVELGITAYFNVITFLVIIMISVYLPFYFAKNSNVATWAIRIVTAFYIFYILVLPPLYFNWVHELTIPNLFQEKMGSFLLPITIGILIMSYFIAVWCYKLRKLNKNNILPITLFVLTIYISFTIALVMAESWTINEIRISLEEIEVEDVIIDSYFYEDVEEYNVFIEFDLTTDHLDVDRYWTTYSDVFVQVHVSGQPEELLGLNGFGVRLVDLLNSYQDEFYTYQTNAPNWLTKEEHDFLMNNYNGDDFQFLLQSKWLFDGEKELQWINE</sequence>
<feature type="transmembrane region" description="Helical" evidence="1">
    <location>
        <begin position="97"/>
        <end position="118"/>
    </location>
</feature>
<evidence type="ECO:0000256" key="1">
    <source>
        <dbReference type="SAM" id="Phobius"/>
    </source>
</evidence>
<dbReference type="Proteomes" id="UP000790580">
    <property type="component" value="Unassembled WGS sequence"/>
</dbReference>
<reference evidence="2 3" key="1">
    <citation type="submission" date="2021-06" db="EMBL/GenBank/DDBJ databases">
        <title>Bacillus sp. RD4P76, an endophyte from a halophyte.</title>
        <authorList>
            <person name="Sun J.-Q."/>
        </authorList>
    </citation>
    <scope>NUCLEOTIDE SEQUENCE [LARGE SCALE GENOMIC DNA]</scope>
    <source>
        <strain evidence="2 3">JCM 17098</strain>
    </source>
</reference>
<feature type="transmembrane region" description="Helical" evidence="1">
    <location>
        <begin position="163"/>
        <end position="182"/>
    </location>
</feature>
<feature type="transmembrane region" description="Helical" evidence="1">
    <location>
        <begin position="232"/>
        <end position="253"/>
    </location>
</feature>
<feature type="transmembrane region" description="Helical" evidence="1">
    <location>
        <begin position="16"/>
        <end position="37"/>
    </location>
</feature>
<feature type="transmembrane region" description="Helical" evidence="1">
    <location>
        <begin position="43"/>
        <end position="62"/>
    </location>
</feature>
<accession>A0ABS6JQE0</accession>
<keyword evidence="1" id="KW-0812">Transmembrane</keyword>
<gene>
    <name evidence="2" type="ORF">KS407_04240</name>
</gene>
<organism evidence="2 3">
    <name type="scientific">Evansella alkalicola</name>
    <dbReference type="NCBI Taxonomy" id="745819"/>
    <lineage>
        <taxon>Bacteria</taxon>
        <taxon>Bacillati</taxon>
        <taxon>Bacillota</taxon>
        <taxon>Bacilli</taxon>
        <taxon>Bacillales</taxon>
        <taxon>Bacillaceae</taxon>
        <taxon>Evansella</taxon>
    </lineage>
</organism>
<feature type="transmembrane region" description="Helical" evidence="1">
    <location>
        <begin position="202"/>
        <end position="220"/>
    </location>
</feature>
<evidence type="ECO:0000313" key="3">
    <source>
        <dbReference type="Proteomes" id="UP000790580"/>
    </source>
</evidence>
<dbReference type="InterPro" id="IPR025699">
    <property type="entry name" value="ABC2_memb-like"/>
</dbReference>
<keyword evidence="3" id="KW-1185">Reference proteome</keyword>
<evidence type="ECO:0000313" key="2">
    <source>
        <dbReference type="EMBL" id="MBU9720655.1"/>
    </source>
</evidence>
<feature type="transmembrane region" description="Helical" evidence="1">
    <location>
        <begin position="130"/>
        <end position="151"/>
    </location>
</feature>